<evidence type="ECO:0000256" key="1">
    <source>
        <dbReference type="SAM" id="Phobius"/>
    </source>
</evidence>
<dbReference type="GO" id="GO:0080120">
    <property type="term" value="P:CAAX-box protein maturation"/>
    <property type="evidence" value="ECO:0007669"/>
    <property type="project" value="UniProtKB-ARBA"/>
</dbReference>
<feature type="transmembrane region" description="Helical" evidence="1">
    <location>
        <begin position="77"/>
        <end position="98"/>
    </location>
</feature>
<keyword evidence="3" id="KW-0378">Hydrolase</keyword>
<feature type="transmembrane region" description="Helical" evidence="1">
    <location>
        <begin position="31"/>
        <end position="57"/>
    </location>
</feature>
<dbReference type="GO" id="GO:0008237">
    <property type="term" value="F:metallopeptidase activity"/>
    <property type="evidence" value="ECO:0007669"/>
    <property type="project" value="UniProtKB-KW"/>
</dbReference>
<dbReference type="GO" id="GO:0006508">
    <property type="term" value="P:proteolysis"/>
    <property type="evidence" value="ECO:0007669"/>
    <property type="project" value="UniProtKB-KW"/>
</dbReference>
<proteinExistence type="predicted"/>
<gene>
    <name evidence="3" type="ORF">IFE08_01325</name>
</gene>
<sequence>MPEKSLNGYNLKLKPDYIQLLQSEGFSKKRVVAALSAYILVYFILIAIFFIIIEVILKISGNSNTFSQFLNFDTEDFPFSDKFTDIILFLLFPTGMITNKIVFKKKAGNLISVFGKFRLSWFFICLAVLTPIAAVCIIGQTFLDGIPEFIFSKSTLFAVFLTLLFTPLQCAGEEMLFRGWGLQVFGIMFKNKNTAWILMSFTLSLLFSIAHFPANIWVGLELFVSAILWCALIYITGGMEAGIILHSLNNLFLGIISDLTAGEMTFDASDIEAGFSREGAALSISGDIVMFIAVILLWKKIQKYAKS</sequence>
<dbReference type="AlphaFoldDB" id="A0A7S7AWA1"/>
<keyword evidence="1" id="KW-0812">Transmembrane</keyword>
<dbReference type="EMBL" id="CP061839">
    <property type="protein sequence ID" value="QOW61085.1"/>
    <property type="molecule type" value="Genomic_DNA"/>
</dbReference>
<protein>
    <submittedName>
        <fullName evidence="3">CPBP family intramembrane metalloprotease</fullName>
    </submittedName>
</protein>
<evidence type="ECO:0000259" key="2">
    <source>
        <dbReference type="Pfam" id="PF02517"/>
    </source>
</evidence>
<dbReference type="GO" id="GO:0004175">
    <property type="term" value="F:endopeptidase activity"/>
    <property type="evidence" value="ECO:0007669"/>
    <property type="project" value="UniProtKB-ARBA"/>
</dbReference>
<feature type="transmembrane region" description="Helical" evidence="1">
    <location>
        <begin position="280"/>
        <end position="298"/>
    </location>
</feature>
<feature type="transmembrane region" description="Helical" evidence="1">
    <location>
        <begin position="193"/>
        <end position="210"/>
    </location>
</feature>
<feature type="transmembrane region" description="Helical" evidence="1">
    <location>
        <begin position="216"/>
        <end position="235"/>
    </location>
</feature>
<keyword evidence="1" id="KW-1133">Transmembrane helix</keyword>
<evidence type="ECO:0000313" key="4">
    <source>
        <dbReference type="Proteomes" id="UP000593915"/>
    </source>
</evidence>
<dbReference type="GeneID" id="301089676"/>
<feature type="domain" description="CAAX prenyl protease 2/Lysostaphin resistance protein A-like" evidence="2">
    <location>
        <begin position="158"/>
        <end position="252"/>
    </location>
</feature>
<keyword evidence="3" id="KW-0482">Metalloprotease</keyword>
<keyword evidence="1" id="KW-0472">Membrane</keyword>
<dbReference type="InterPro" id="IPR003675">
    <property type="entry name" value="Rce1/LyrA-like_dom"/>
</dbReference>
<accession>A0A7S7AWA1</accession>
<dbReference type="RefSeq" id="WP_020964844.1">
    <property type="nucleotide sequence ID" value="NZ_CP061839.1"/>
</dbReference>
<name>A0A7S7AWA1_9SPIR</name>
<dbReference type="Pfam" id="PF02517">
    <property type="entry name" value="Rce1-like"/>
    <property type="match status" value="1"/>
</dbReference>
<evidence type="ECO:0000313" key="3">
    <source>
        <dbReference type="EMBL" id="QOW61085.1"/>
    </source>
</evidence>
<feature type="transmembrane region" description="Helical" evidence="1">
    <location>
        <begin position="119"/>
        <end position="143"/>
    </location>
</feature>
<keyword evidence="3" id="KW-0645">Protease</keyword>
<reference evidence="3 4" key="1">
    <citation type="submission" date="2020-09" db="EMBL/GenBank/DDBJ databases">
        <title>Characterization of Treponema spp. from bovine digital dermatitis in Korea.</title>
        <authorList>
            <person name="Espiritu H.M."/>
            <person name="Cho Y.I."/>
            <person name="Mamuad L."/>
        </authorList>
    </citation>
    <scope>NUCLEOTIDE SEQUENCE [LARGE SCALE GENOMIC DNA]</scope>
    <source>
        <strain evidence="3 4">KS1</strain>
    </source>
</reference>
<dbReference type="Proteomes" id="UP000593915">
    <property type="component" value="Chromosome"/>
</dbReference>
<organism evidence="3 4">
    <name type="scientific">Treponema pedis</name>
    <dbReference type="NCBI Taxonomy" id="409322"/>
    <lineage>
        <taxon>Bacteria</taxon>
        <taxon>Pseudomonadati</taxon>
        <taxon>Spirochaetota</taxon>
        <taxon>Spirochaetia</taxon>
        <taxon>Spirochaetales</taxon>
        <taxon>Treponemataceae</taxon>
        <taxon>Treponema</taxon>
    </lineage>
</organism>